<organism evidence="10 11">
    <name type="scientific">Methanobacterium subterraneum</name>
    <dbReference type="NCBI Taxonomy" id="59277"/>
    <lineage>
        <taxon>Archaea</taxon>
        <taxon>Methanobacteriati</taxon>
        <taxon>Methanobacteriota</taxon>
        <taxon>Methanomada group</taxon>
        <taxon>Methanobacteria</taxon>
        <taxon>Methanobacteriales</taxon>
        <taxon>Methanobacteriaceae</taxon>
        <taxon>Methanobacterium</taxon>
    </lineage>
</organism>
<evidence type="ECO:0000256" key="1">
    <source>
        <dbReference type="ARBA" id="ARBA00004651"/>
    </source>
</evidence>
<dbReference type="GeneID" id="35120351"/>
<accession>A0A2H4VA15</accession>
<protein>
    <submittedName>
        <fullName evidence="10">ABC transporter</fullName>
    </submittedName>
</protein>
<dbReference type="RefSeq" id="WP_100904912.1">
    <property type="nucleotide sequence ID" value="NZ_CP017766.1"/>
</dbReference>
<evidence type="ECO:0000256" key="3">
    <source>
        <dbReference type="ARBA" id="ARBA00022448"/>
    </source>
</evidence>
<dbReference type="Proteomes" id="UP000232806">
    <property type="component" value="Chromosome"/>
</dbReference>
<dbReference type="AlphaFoldDB" id="A0A2H4VA15"/>
<dbReference type="InterPro" id="IPR013525">
    <property type="entry name" value="ABC2_TM"/>
</dbReference>
<feature type="domain" description="ABC transmembrane type-2" evidence="9">
    <location>
        <begin position="144"/>
        <end position="377"/>
    </location>
</feature>
<keyword evidence="4" id="KW-1003">Cell membrane</keyword>
<keyword evidence="5 8" id="KW-0812">Transmembrane</keyword>
<dbReference type="PANTHER" id="PTHR30294:SF38">
    <property type="entry name" value="TRANSPORT PERMEASE PROTEIN"/>
    <property type="match status" value="1"/>
</dbReference>
<dbReference type="GO" id="GO:0140359">
    <property type="term" value="F:ABC-type transporter activity"/>
    <property type="evidence" value="ECO:0007669"/>
    <property type="project" value="InterPro"/>
</dbReference>
<evidence type="ECO:0000256" key="5">
    <source>
        <dbReference type="ARBA" id="ARBA00022692"/>
    </source>
</evidence>
<dbReference type="InterPro" id="IPR000412">
    <property type="entry name" value="ABC_2_transport"/>
</dbReference>
<proteinExistence type="inferred from homology"/>
<comment type="subcellular location">
    <subcellularLocation>
        <location evidence="1">Cell membrane</location>
        <topology evidence="1">Multi-pass membrane protein</topology>
    </subcellularLocation>
</comment>
<evidence type="ECO:0000313" key="11">
    <source>
        <dbReference type="Proteomes" id="UP000232806"/>
    </source>
</evidence>
<reference evidence="10 11" key="1">
    <citation type="submission" date="2016-10" db="EMBL/GenBank/DDBJ databases">
        <title>Comparative genomics between deep and shallow subseafloor isolates.</title>
        <authorList>
            <person name="Ishii S."/>
            <person name="Miller J.R."/>
            <person name="Sutton G."/>
            <person name="Suzuki S."/>
            <person name="Methe B."/>
            <person name="Inagaki F."/>
            <person name="Imachi H."/>
        </authorList>
    </citation>
    <scope>NUCLEOTIDE SEQUENCE [LARGE SCALE GENOMIC DNA]</scope>
    <source>
        <strain evidence="10 11">MO-MB1</strain>
    </source>
</reference>
<dbReference type="Pfam" id="PF12698">
    <property type="entry name" value="ABC2_membrane_3"/>
    <property type="match status" value="1"/>
</dbReference>
<dbReference type="InterPro" id="IPR051449">
    <property type="entry name" value="ABC-2_transporter_component"/>
</dbReference>
<evidence type="ECO:0000256" key="6">
    <source>
        <dbReference type="ARBA" id="ARBA00022989"/>
    </source>
</evidence>
<evidence type="ECO:0000259" key="9">
    <source>
        <dbReference type="PROSITE" id="PS51012"/>
    </source>
</evidence>
<evidence type="ECO:0000256" key="7">
    <source>
        <dbReference type="ARBA" id="ARBA00023136"/>
    </source>
</evidence>
<dbReference type="PRINTS" id="PR00164">
    <property type="entry name" value="ABC2TRNSPORT"/>
</dbReference>
<gene>
    <name evidence="10" type="ORF">BK007_02120</name>
</gene>
<evidence type="ECO:0000256" key="2">
    <source>
        <dbReference type="ARBA" id="ARBA00007783"/>
    </source>
</evidence>
<comment type="similarity">
    <text evidence="2">Belongs to the ABC-2 integral membrane protein family.</text>
</comment>
<dbReference type="PANTHER" id="PTHR30294">
    <property type="entry name" value="MEMBRANE COMPONENT OF ABC TRANSPORTER YHHJ-RELATED"/>
    <property type="match status" value="1"/>
</dbReference>
<keyword evidence="3" id="KW-0813">Transport</keyword>
<feature type="transmembrane region" description="Helical" evidence="8">
    <location>
        <begin position="298"/>
        <end position="323"/>
    </location>
</feature>
<feature type="transmembrane region" description="Helical" evidence="8">
    <location>
        <begin position="230"/>
        <end position="259"/>
    </location>
</feature>
<dbReference type="OrthoDB" id="147058at2157"/>
<evidence type="ECO:0000256" key="4">
    <source>
        <dbReference type="ARBA" id="ARBA00022475"/>
    </source>
</evidence>
<dbReference type="PROSITE" id="PS51012">
    <property type="entry name" value="ABC_TM2"/>
    <property type="match status" value="1"/>
</dbReference>
<dbReference type="GO" id="GO:0043190">
    <property type="term" value="C:ATP-binding cassette (ABC) transporter complex"/>
    <property type="evidence" value="ECO:0007669"/>
    <property type="project" value="InterPro"/>
</dbReference>
<sequence length="379" mass="41174">MKFYRVMAVSRRVFRDVANDKRSLAMLFLAPIFAMCVFGIAFSGDVEDVNVIIVNQDQGYTPPMGNTTYLSQTIISNLDTGVLNIQNMPNVDEAHQKVTDGSASAVIIFPENFTQDAMMATKNPSSGTTAEIIIQGDDTITNIKNAILKTVSDALTNTMSEEGVNPALKITSEPIYGQDAEFIDFFVPGILAFVVYLLTTILTLITFVGERANGTLERVLASPVTEGEVVTGYAITFGTLGILQVALLLVIAILVFNIIVVGNVLLAFLAVAILAVTCQALGILLSSLAKRPEQAIQFFPFVVLPAFLLSGVFWPLQAIPAWLRPFSYLVPPTYAVEACRAVMLKGWGLEKIWPDLAALVIFAILFLGLAVWSLKRGKK</sequence>
<feature type="transmembrane region" description="Helical" evidence="8">
    <location>
        <begin position="265"/>
        <end position="286"/>
    </location>
</feature>
<evidence type="ECO:0000256" key="8">
    <source>
        <dbReference type="SAM" id="Phobius"/>
    </source>
</evidence>
<dbReference type="InterPro" id="IPR047817">
    <property type="entry name" value="ABC2_TM_bact-type"/>
</dbReference>
<keyword evidence="7 8" id="KW-0472">Membrane</keyword>
<dbReference type="Gene3D" id="3.40.1710.10">
    <property type="entry name" value="abc type-2 transporter like domain"/>
    <property type="match status" value="1"/>
</dbReference>
<keyword evidence="6 8" id="KW-1133">Transmembrane helix</keyword>
<feature type="transmembrane region" description="Helical" evidence="8">
    <location>
        <begin position="185"/>
        <end position="209"/>
    </location>
</feature>
<feature type="transmembrane region" description="Helical" evidence="8">
    <location>
        <begin position="352"/>
        <end position="374"/>
    </location>
</feature>
<dbReference type="EMBL" id="CP017766">
    <property type="protein sequence ID" value="AUB54934.1"/>
    <property type="molecule type" value="Genomic_DNA"/>
</dbReference>
<name>A0A2H4VA15_9EURY</name>
<evidence type="ECO:0000313" key="10">
    <source>
        <dbReference type="EMBL" id="AUB54934.1"/>
    </source>
</evidence>